<keyword evidence="1" id="KW-0614">Plasmid</keyword>
<dbReference type="KEGG" id="bdu:BDU_1059"/>
<protein>
    <submittedName>
        <fullName evidence="1">Lipoprotein</fullName>
    </submittedName>
</protein>
<evidence type="ECO:0000313" key="1">
    <source>
        <dbReference type="EMBL" id="ACH93855.1"/>
    </source>
</evidence>
<dbReference type="Proteomes" id="UP000000611">
    <property type="component" value="Plasmid pl165"/>
</dbReference>
<dbReference type="HOGENOM" id="CLU_092316_0_0_12"/>
<keyword evidence="2" id="KW-1185">Reference proteome</keyword>
<keyword evidence="1" id="KW-0449">Lipoprotein</keyword>
<evidence type="ECO:0000313" key="2">
    <source>
        <dbReference type="Proteomes" id="UP000000611"/>
    </source>
</evidence>
<organism evidence="1 2">
    <name type="scientific">Borrelia duttonii (strain Ly)</name>
    <dbReference type="NCBI Taxonomy" id="412419"/>
    <lineage>
        <taxon>Bacteria</taxon>
        <taxon>Pseudomonadati</taxon>
        <taxon>Spirochaetota</taxon>
        <taxon>Spirochaetia</taxon>
        <taxon>Spirochaetales</taxon>
        <taxon>Borreliaceae</taxon>
        <taxon>Borrelia</taxon>
    </lineage>
</organism>
<sequence length="258" mass="28888">MKFICMVMSITFGVLLFTGCDAKGPSGRMGLAGSDGVDGKPGKAGRGDLAILYMNFFNLYRSYTANREKFDSEVNNFDAEAFFSHSVFKDEFSGSNVEQRNDFYASLKYNIEDIKVVEKVVEILVDSKDEIIRSNALHVLNVLVDSARHVKLVLSALEPSLDLLNEIDDVAGISDLNVMLMMMWMGREKIIDDIRLLFSMLKGYIDVGNPSMRNIMNSLNVIITSSGNIYKQVNLGVDSLFSLKEAILNKIKNLKRRV</sequence>
<proteinExistence type="predicted"/>
<dbReference type="EMBL" id="CP000979">
    <property type="protein sequence ID" value="ACH93855.1"/>
    <property type="molecule type" value="Genomic_DNA"/>
</dbReference>
<dbReference type="RefSeq" id="WP_012539398.1">
    <property type="nucleotide sequence ID" value="NC_011247.1"/>
</dbReference>
<reference evidence="1 2" key="1">
    <citation type="journal article" date="2008" name="PLoS Genet.">
        <title>The genome of Borrelia recurrentis, the agent of deadly louse-borne relapsing fever, is a degraded subset of tick-borne Borrelia duttonii.</title>
        <authorList>
            <person name="Lescot M."/>
            <person name="Audic S."/>
            <person name="Robert C."/>
            <person name="Nguyen T.T."/>
            <person name="Blanc G."/>
            <person name="Cutler S.J."/>
            <person name="Wincker P."/>
            <person name="Couloux A."/>
            <person name="Claverie J.-M."/>
            <person name="Raoult D."/>
            <person name="Drancourt M."/>
        </authorList>
    </citation>
    <scope>NUCLEOTIDE SEQUENCE [LARGE SCALE GENOMIC DNA]</scope>
    <source>
        <strain evidence="1 2">Ly</strain>
    </source>
</reference>
<dbReference type="AlphaFoldDB" id="B5RNB9"/>
<gene>
    <name evidence="1" type="ordered locus">BDU_1059</name>
</gene>
<dbReference type="PROSITE" id="PS51257">
    <property type="entry name" value="PROKAR_LIPOPROTEIN"/>
    <property type="match status" value="1"/>
</dbReference>
<accession>B5RNB9</accession>
<geneLocation type="plasmid" evidence="1 2">
    <name>pl165</name>
</geneLocation>
<name>B5RNB9_BORDL</name>
<dbReference type="OrthoDB" id="351115at2"/>